<keyword evidence="1" id="KW-0812">Transmembrane</keyword>
<dbReference type="AlphaFoldDB" id="X6NT88"/>
<keyword evidence="1" id="KW-1133">Transmembrane helix</keyword>
<dbReference type="EMBL" id="ASPP01006622">
    <property type="protein sequence ID" value="ETO28522.1"/>
    <property type="molecule type" value="Genomic_DNA"/>
</dbReference>
<gene>
    <name evidence="2" type="ORF">RFI_08608</name>
</gene>
<keyword evidence="3" id="KW-1185">Reference proteome</keyword>
<name>X6NT88_RETFI</name>
<reference evidence="2 3" key="1">
    <citation type="journal article" date="2013" name="Curr. Biol.">
        <title>The Genome of the Foraminiferan Reticulomyxa filosa.</title>
        <authorList>
            <person name="Glockner G."/>
            <person name="Hulsmann N."/>
            <person name="Schleicher M."/>
            <person name="Noegel A.A."/>
            <person name="Eichinger L."/>
            <person name="Gallinger C."/>
            <person name="Pawlowski J."/>
            <person name="Sierra R."/>
            <person name="Euteneuer U."/>
            <person name="Pillet L."/>
            <person name="Moustafa A."/>
            <person name="Platzer M."/>
            <person name="Groth M."/>
            <person name="Szafranski K."/>
            <person name="Schliwa M."/>
        </authorList>
    </citation>
    <scope>NUCLEOTIDE SEQUENCE [LARGE SCALE GENOMIC DNA]</scope>
</reference>
<feature type="transmembrane region" description="Helical" evidence="1">
    <location>
        <begin position="68"/>
        <end position="93"/>
    </location>
</feature>
<sequence>MLRFNNCLVKGNVSTYFDDKVKVGFKEIYKLKLFFSIIHSKKFICCKNFLSVVFILKVRWYYEISALALIFEIWFFFFCSCANLYVFLFLIFFQLKRNLRFESFNKRKKKEYKNPFSESSKESVKEDASCFVFKKILDKIIDEKNVIIRKKKENFYCENN</sequence>
<organism evidence="2 3">
    <name type="scientific">Reticulomyxa filosa</name>
    <dbReference type="NCBI Taxonomy" id="46433"/>
    <lineage>
        <taxon>Eukaryota</taxon>
        <taxon>Sar</taxon>
        <taxon>Rhizaria</taxon>
        <taxon>Retaria</taxon>
        <taxon>Foraminifera</taxon>
        <taxon>Monothalamids</taxon>
        <taxon>Reticulomyxidae</taxon>
        <taxon>Reticulomyxa</taxon>
    </lineage>
</organism>
<dbReference type="Proteomes" id="UP000023152">
    <property type="component" value="Unassembled WGS sequence"/>
</dbReference>
<feature type="transmembrane region" description="Helical" evidence="1">
    <location>
        <begin position="43"/>
        <end position="62"/>
    </location>
</feature>
<evidence type="ECO:0000313" key="2">
    <source>
        <dbReference type="EMBL" id="ETO28522.1"/>
    </source>
</evidence>
<comment type="caution">
    <text evidence="2">The sequence shown here is derived from an EMBL/GenBank/DDBJ whole genome shotgun (WGS) entry which is preliminary data.</text>
</comment>
<proteinExistence type="predicted"/>
<protein>
    <submittedName>
        <fullName evidence="2">Uncharacterized protein</fullName>
    </submittedName>
</protein>
<accession>X6NT88</accession>
<evidence type="ECO:0000313" key="3">
    <source>
        <dbReference type="Proteomes" id="UP000023152"/>
    </source>
</evidence>
<keyword evidence="1" id="KW-0472">Membrane</keyword>
<evidence type="ECO:0000256" key="1">
    <source>
        <dbReference type="SAM" id="Phobius"/>
    </source>
</evidence>